<gene>
    <name evidence="1" type="ORF">EV214_10848</name>
</gene>
<dbReference type="EMBL" id="SLWV01000008">
    <property type="protein sequence ID" value="TCO76446.1"/>
    <property type="molecule type" value="Genomic_DNA"/>
</dbReference>
<sequence>MEKIKKIVSRKRIEKAYYLEEYPSMDTKSQEDRAISEEKNQLSDEFYKTMGKILMFVEKADEPL</sequence>
<keyword evidence="2" id="KW-1185">Reference proteome</keyword>
<dbReference type="AlphaFoldDB" id="A0A4R2KYM0"/>
<dbReference type="Proteomes" id="UP000294919">
    <property type="component" value="Unassembled WGS sequence"/>
</dbReference>
<organism evidence="1 2">
    <name type="scientific">Marinisporobacter balticus</name>
    <dbReference type="NCBI Taxonomy" id="2018667"/>
    <lineage>
        <taxon>Bacteria</taxon>
        <taxon>Bacillati</taxon>
        <taxon>Bacillota</taxon>
        <taxon>Clostridia</taxon>
        <taxon>Peptostreptococcales</taxon>
        <taxon>Thermotaleaceae</taxon>
        <taxon>Marinisporobacter</taxon>
    </lineage>
</organism>
<dbReference type="RefSeq" id="WP_132244400.1">
    <property type="nucleotide sequence ID" value="NZ_SLWV01000008.1"/>
</dbReference>
<evidence type="ECO:0000313" key="2">
    <source>
        <dbReference type="Proteomes" id="UP000294919"/>
    </source>
</evidence>
<comment type="caution">
    <text evidence="1">The sequence shown here is derived from an EMBL/GenBank/DDBJ whole genome shotgun (WGS) entry which is preliminary data.</text>
</comment>
<proteinExistence type="predicted"/>
<name>A0A4R2KYM0_9FIRM</name>
<reference evidence="1 2" key="1">
    <citation type="submission" date="2019-03" db="EMBL/GenBank/DDBJ databases">
        <title>Genomic Encyclopedia of Type Strains, Phase IV (KMG-IV): sequencing the most valuable type-strain genomes for metagenomic binning, comparative biology and taxonomic classification.</title>
        <authorList>
            <person name="Goeker M."/>
        </authorList>
    </citation>
    <scope>NUCLEOTIDE SEQUENCE [LARGE SCALE GENOMIC DNA]</scope>
    <source>
        <strain evidence="1 2">DSM 102940</strain>
    </source>
</reference>
<accession>A0A4R2KYM0</accession>
<protein>
    <submittedName>
        <fullName evidence="1">Uncharacterized protein</fullName>
    </submittedName>
</protein>
<evidence type="ECO:0000313" key="1">
    <source>
        <dbReference type="EMBL" id="TCO76446.1"/>
    </source>
</evidence>